<dbReference type="Pfam" id="PF09719">
    <property type="entry name" value="C_GCAxxG_C_C"/>
    <property type="match status" value="1"/>
</dbReference>
<gene>
    <name evidence="2" type="ORF">GCM10007112_12160</name>
    <name evidence="1" type="ORF">Vsou_25040</name>
</gene>
<dbReference type="OrthoDB" id="382940at2157"/>
<accession>A0A830E2X6</accession>
<reference evidence="2" key="1">
    <citation type="journal article" date="2014" name="Int. J. Syst. Evol. Microbiol.">
        <title>Complete genome sequence of Corynebacterium casei LMG S-19264T (=DSM 44701T), isolated from a smear-ripened cheese.</title>
        <authorList>
            <consortium name="US DOE Joint Genome Institute (JGI-PGF)"/>
            <person name="Walter F."/>
            <person name="Albersmeier A."/>
            <person name="Kalinowski J."/>
            <person name="Ruckert C."/>
        </authorList>
    </citation>
    <scope>NUCLEOTIDE SEQUENCE</scope>
    <source>
        <strain evidence="2">JCM 11219</strain>
    </source>
</reference>
<dbReference type="RefSeq" id="WP_188603144.1">
    <property type="nucleotide sequence ID" value="NZ_AP026830.1"/>
</dbReference>
<reference evidence="1" key="4">
    <citation type="journal article" date="2023" name="Microbiol. Resour. Announc.">
        <title>Complete Genome Sequence of Vulcanisaeta souniana Strain IC-059, a Hyperthermophilic Archaeon Isolated from Hot Spring Water in Japan.</title>
        <authorList>
            <person name="Kato S."/>
            <person name="Itoh T."/>
            <person name="Wu L."/>
            <person name="Ma J."/>
            <person name="Ohkuma M."/>
        </authorList>
    </citation>
    <scope>NUCLEOTIDE SEQUENCE</scope>
    <source>
        <strain evidence="1">JCM 11219</strain>
    </source>
</reference>
<keyword evidence="4" id="KW-1185">Reference proteome</keyword>
<evidence type="ECO:0000313" key="4">
    <source>
        <dbReference type="Proteomes" id="UP001060771"/>
    </source>
</evidence>
<evidence type="ECO:0008006" key="5">
    <source>
        <dbReference type="Google" id="ProtNLM"/>
    </source>
</evidence>
<dbReference type="Proteomes" id="UP000657075">
    <property type="component" value="Unassembled WGS sequence"/>
</dbReference>
<sequence>MENEELDNLIKNAKERATQLLVETENCAYSPFVALLEALNIKASPELLAIPIGFAGGLSGSGHLCGALWASVAAVSIYMKRKIDEERSGRQSGESFTAYHSNLHSKVVEVYKQFINMFGSPDCKDLNPKFDLVSPEQRKKCTVIVRKSTEITLRVLLGGGK</sequence>
<proteinExistence type="predicted"/>
<dbReference type="AlphaFoldDB" id="A0A830E2X6"/>
<evidence type="ECO:0000313" key="1">
    <source>
        <dbReference type="EMBL" id="BDR93411.1"/>
    </source>
</evidence>
<dbReference type="Proteomes" id="UP001060771">
    <property type="component" value="Chromosome"/>
</dbReference>
<dbReference type="NCBIfam" id="TIGR01909">
    <property type="entry name" value="C_GCAxxG_C_C"/>
    <property type="match status" value="1"/>
</dbReference>
<reference evidence="2" key="2">
    <citation type="submission" date="2020-09" db="EMBL/GenBank/DDBJ databases">
        <authorList>
            <person name="Sun Q."/>
            <person name="Ohkuma M."/>
        </authorList>
    </citation>
    <scope>NUCLEOTIDE SEQUENCE</scope>
    <source>
        <strain evidence="2">JCM 11219</strain>
    </source>
</reference>
<protein>
    <recommendedName>
        <fullName evidence="5">C_GCAxxG_C_C family protein</fullName>
    </recommendedName>
</protein>
<evidence type="ECO:0000313" key="3">
    <source>
        <dbReference type="Proteomes" id="UP000657075"/>
    </source>
</evidence>
<dbReference type="EMBL" id="BMNM01000004">
    <property type="protein sequence ID" value="GGI76918.1"/>
    <property type="molecule type" value="Genomic_DNA"/>
</dbReference>
<dbReference type="InterPro" id="IPR036280">
    <property type="entry name" value="Multihaem_cyt_sf"/>
</dbReference>
<name>A0A830E2X6_9CREN</name>
<evidence type="ECO:0000313" key="2">
    <source>
        <dbReference type="EMBL" id="GGI76918.1"/>
    </source>
</evidence>
<dbReference type="SUPFAM" id="SSF48695">
    <property type="entry name" value="Multiheme cytochromes"/>
    <property type="match status" value="1"/>
</dbReference>
<reference evidence="4" key="3">
    <citation type="submission" date="2022-09" db="EMBL/GenBank/DDBJ databases">
        <title>Complete genome sequence of Vulcanisaeta souniana.</title>
        <authorList>
            <person name="Kato S."/>
            <person name="Itoh T."/>
            <person name="Ohkuma M."/>
        </authorList>
    </citation>
    <scope>NUCLEOTIDE SEQUENCE [LARGE SCALE GENOMIC DNA]</scope>
    <source>
        <strain evidence="4">JCM 11219</strain>
    </source>
</reference>
<dbReference type="EMBL" id="AP026830">
    <property type="protein sequence ID" value="BDR93411.1"/>
    <property type="molecule type" value="Genomic_DNA"/>
</dbReference>
<dbReference type="InterPro" id="IPR010181">
    <property type="entry name" value="CGCAxxGCC_motif"/>
</dbReference>
<organism evidence="2 3">
    <name type="scientific">Vulcanisaeta souniana JCM 11219</name>
    <dbReference type="NCBI Taxonomy" id="1293586"/>
    <lineage>
        <taxon>Archaea</taxon>
        <taxon>Thermoproteota</taxon>
        <taxon>Thermoprotei</taxon>
        <taxon>Thermoproteales</taxon>
        <taxon>Thermoproteaceae</taxon>
        <taxon>Vulcanisaeta</taxon>
    </lineage>
</organism>
<dbReference type="GeneID" id="76208042"/>